<evidence type="ECO:0000256" key="4">
    <source>
        <dbReference type="ARBA" id="ARBA00023242"/>
    </source>
</evidence>
<dbReference type="GO" id="GO:0006355">
    <property type="term" value="P:regulation of DNA-templated transcription"/>
    <property type="evidence" value="ECO:0007669"/>
    <property type="project" value="InterPro"/>
</dbReference>
<feature type="region of interest" description="Disordered" evidence="5">
    <location>
        <begin position="71"/>
        <end position="125"/>
    </location>
</feature>
<evidence type="ECO:0000313" key="8">
    <source>
        <dbReference type="Proteomes" id="UP001281410"/>
    </source>
</evidence>
<keyword evidence="4" id="KW-0539">Nucleus</keyword>
<evidence type="ECO:0000256" key="5">
    <source>
        <dbReference type="SAM" id="MobiDB-lite"/>
    </source>
</evidence>
<evidence type="ECO:0000313" key="7">
    <source>
        <dbReference type="EMBL" id="KAK3218889.1"/>
    </source>
</evidence>
<keyword evidence="8" id="KW-1185">Reference proteome</keyword>
<dbReference type="Gene3D" id="2.170.150.80">
    <property type="entry name" value="NAC domain"/>
    <property type="match status" value="1"/>
</dbReference>
<reference evidence="7" key="1">
    <citation type="journal article" date="2023" name="Plant J.">
        <title>Genome sequences and population genomics provide insights into the demographic history, inbreeding, and mutation load of two 'living fossil' tree species of Dipteronia.</title>
        <authorList>
            <person name="Feng Y."/>
            <person name="Comes H.P."/>
            <person name="Chen J."/>
            <person name="Zhu S."/>
            <person name="Lu R."/>
            <person name="Zhang X."/>
            <person name="Li P."/>
            <person name="Qiu J."/>
            <person name="Olsen K.M."/>
            <person name="Qiu Y."/>
        </authorList>
    </citation>
    <scope>NUCLEOTIDE SEQUENCE</scope>
    <source>
        <strain evidence="7">NBL</strain>
    </source>
</reference>
<dbReference type="AlphaFoldDB" id="A0AAE0E8K5"/>
<evidence type="ECO:0000256" key="1">
    <source>
        <dbReference type="ARBA" id="ARBA00023015"/>
    </source>
</evidence>
<name>A0AAE0E8K5_9ROSI</name>
<gene>
    <name evidence="7" type="ORF">Dsin_012859</name>
</gene>
<organism evidence="7 8">
    <name type="scientific">Dipteronia sinensis</name>
    <dbReference type="NCBI Taxonomy" id="43782"/>
    <lineage>
        <taxon>Eukaryota</taxon>
        <taxon>Viridiplantae</taxon>
        <taxon>Streptophyta</taxon>
        <taxon>Embryophyta</taxon>
        <taxon>Tracheophyta</taxon>
        <taxon>Spermatophyta</taxon>
        <taxon>Magnoliopsida</taxon>
        <taxon>eudicotyledons</taxon>
        <taxon>Gunneridae</taxon>
        <taxon>Pentapetalae</taxon>
        <taxon>rosids</taxon>
        <taxon>malvids</taxon>
        <taxon>Sapindales</taxon>
        <taxon>Sapindaceae</taxon>
        <taxon>Hippocastanoideae</taxon>
        <taxon>Acereae</taxon>
        <taxon>Dipteronia</taxon>
    </lineage>
</organism>
<keyword evidence="1" id="KW-0805">Transcription regulation</keyword>
<feature type="compositionally biased region" description="Polar residues" evidence="5">
    <location>
        <begin position="93"/>
        <end position="112"/>
    </location>
</feature>
<evidence type="ECO:0000256" key="3">
    <source>
        <dbReference type="ARBA" id="ARBA00023163"/>
    </source>
</evidence>
<proteinExistence type="predicted"/>
<dbReference type="Proteomes" id="UP001281410">
    <property type="component" value="Unassembled WGS sequence"/>
</dbReference>
<feature type="compositionally biased region" description="Low complexity" evidence="5">
    <location>
        <begin position="113"/>
        <end position="125"/>
    </location>
</feature>
<protein>
    <recommendedName>
        <fullName evidence="6">NAC domain-containing protein</fullName>
    </recommendedName>
</protein>
<accession>A0AAE0E8K5</accession>
<keyword evidence="2" id="KW-0238">DNA-binding</keyword>
<feature type="domain" description="NAC" evidence="6">
    <location>
        <begin position="36"/>
        <end position="94"/>
    </location>
</feature>
<dbReference type="InterPro" id="IPR036093">
    <property type="entry name" value="NAC_dom_sf"/>
</dbReference>
<sequence length="183" mass="20838">MAPMGPSLHSYMHKAVIKRSRSSSATNTRDSTDKHCHNYDITWYFFSAQQTRSRALDKKYGNGARMNMATGRGYWKATKKDHEIHRNRRRQNELGNNQSNASKNSVRTGQDPSSSTTATEETTMTMTTTSAIATSIYALLKFSLMEPMEPKENTRVLGTTIQDDRYYSLVPPSYVKLINDLKR</sequence>
<comment type="caution">
    <text evidence="7">The sequence shown here is derived from an EMBL/GenBank/DDBJ whole genome shotgun (WGS) entry which is preliminary data.</text>
</comment>
<dbReference type="InterPro" id="IPR003441">
    <property type="entry name" value="NAC-dom"/>
</dbReference>
<keyword evidence="3" id="KW-0804">Transcription</keyword>
<dbReference type="SUPFAM" id="SSF101941">
    <property type="entry name" value="NAC domain"/>
    <property type="match status" value="1"/>
</dbReference>
<dbReference type="Pfam" id="PF02365">
    <property type="entry name" value="NAM"/>
    <property type="match status" value="1"/>
</dbReference>
<evidence type="ECO:0000259" key="6">
    <source>
        <dbReference type="Pfam" id="PF02365"/>
    </source>
</evidence>
<evidence type="ECO:0000256" key="2">
    <source>
        <dbReference type="ARBA" id="ARBA00023125"/>
    </source>
</evidence>
<dbReference type="EMBL" id="JANJYJ010000004">
    <property type="protein sequence ID" value="KAK3218889.1"/>
    <property type="molecule type" value="Genomic_DNA"/>
</dbReference>
<dbReference type="GO" id="GO:0003677">
    <property type="term" value="F:DNA binding"/>
    <property type="evidence" value="ECO:0007669"/>
    <property type="project" value="UniProtKB-KW"/>
</dbReference>